<dbReference type="GO" id="GO:0016042">
    <property type="term" value="P:lipid catabolic process"/>
    <property type="evidence" value="ECO:0007669"/>
    <property type="project" value="UniProtKB-KW"/>
</dbReference>
<dbReference type="SMART" id="SM00149">
    <property type="entry name" value="PLCYc"/>
    <property type="match status" value="1"/>
</dbReference>
<gene>
    <name evidence="12" type="ORF">DBRI00130_LOCUS28887</name>
</gene>
<dbReference type="Pfam" id="PF00168">
    <property type="entry name" value="C2"/>
    <property type="match status" value="1"/>
</dbReference>
<evidence type="ECO:0000256" key="4">
    <source>
        <dbReference type="ARBA" id="ARBA00022963"/>
    </source>
</evidence>
<dbReference type="InterPro" id="IPR035892">
    <property type="entry name" value="C2_domain_sf"/>
</dbReference>
<evidence type="ECO:0000256" key="7">
    <source>
        <dbReference type="RuleBase" id="RU361133"/>
    </source>
</evidence>
<keyword evidence="2 7" id="KW-0378">Hydrolase</keyword>
<dbReference type="Gene3D" id="2.60.40.150">
    <property type="entry name" value="C2 domain"/>
    <property type="match status" value="1"/>
</dbReference>
<dbReference type="InterPro" id="IPR001711">
    <property type="entry name" value="PLipase_C_Pinositol-sp_Y"/>
</dbReference>
<dbReference type="InterPro" id="IPR000008">
    <property type="entry name" value="C2_dom"/>
</dbReference>
<dbReference type="PROSITE" id="PS00018">
    <property type="entry name" value="EF_HAND_1"/>
    <property type="match status" value="1"/>
</dbReference>
<feature type="region of interest" description="Disordered" evidence="8">
    <location>
        <begin position="1"/>
        <end position="31"/>
    </location>
</feature>
<keyword evidence="6" id="KW-0807">Transducer</keyword>
<dbReference type="Pfam" id="PF00387">
    <property type="entry name" value="PI-PLC-Y"/>
    <property type="match status" value="1"/>
</dbReference>
<evidence type="ECO:0000256" key="1">
    <source>
        <dbReference type="ARBA" id="ARBA00012368"/>
    </source>
</evidence>
<protein>
    <recommendedName>
        <fullName evidence="1 7">Phosphoinositide phospholipase C</fullName>
        <ecNumber evidence="1 7">3.1.4.11</ecNumber>
    </recommendedName>
</protein>
<evidence type="ECO:0000259" key="10">
    <source>
        <dbReference type="PROSITE" id="PS50008"/>
    </source>
</evidence>
<evidence type="ECO:0000259" key="11">
    <source>
        <dbReference type="PROSITE" id="PS50222"/>
    </source>
</evidence>
<evidence type="ECO:0000256" key="8">
    <source>
        <dbReference type="SAM" id="MobiDB-lite"/>
    </source>
</evidence>
<dbReference type="PROSITE" id="PS50004">
    <property type="entry name" value="C2"/>
    <property type="match status" value="1"/>
</dbReference>
<dbReference type="PRINTS" id="PR00390">
    <property type="entry name" value="PHPHLIPASEC"/>
</dbReference>
<dbReference type="Gene3D" id="2.30.29.30">
    <property type="entry name" value="Pleckstrin-homology domain (PH domain)/Phosphotyrosine-binding domain (PTB)"/>
    <property type="match status" value="1"/>
</dbReference>
<dbReference type="PANTHER" id="PTHR10336">
    <property type="entry name" value="PHOSPHOINOSITIDE-SPECIFIC PHOSPHOLIPASE C FAMILY PROTEIN"/>
    <property type="match status" value="1"/>
</dbReference>
<proteinExistence type="predicted"/>
<dbReference type="GO" id="GO:0004435">
    <property type="term" value="F:phosphatidylinositol-4,5-bisphosphate phospholipase C activity"/>
    <property type="evidence" value="ECO:0007669"/>
    <property type="project" value="UniProtKB-EC"/>
</dbReference>
<feature type="domain" description="EF-hand" evidence="11">
    <location>
        <begin position="191"/>
        <end position="226"/>
    </location>
</feature>
<accession>A0A7S4VVE6</accession>
<dbReference type="InterPro" id="IPR002048">
    <property type="entry name" value="EF_hand_dom"/>
</dbReference>
<dbReference type="SMART" id="SM00148">
    <property type="entry name" value="PLCXc"/>
    <property type="match status" value="1"/>
</dbReference>
<feature type="domain" description="PI-PLC Y-box" evidence="10">
    <location>
        <begin position="580"/>
        <end position="684"/>
    </location>
</feature>
<keyword evidence="4 7" id="KW-0442">Lipid degradation</keyword>
<organism evidence="12">
    <name type="scientific">Ditylum brightwellii</name>
    <dbReference type="NCBI Taxonomy" id="49249"/>
    <lineage>
        <taxon>Eukaryota</taxon>
        <taxon>Sar</taxon>
        <taxon>Stramenopiles</taxon>
        <taxon>Ochrophyta</taxon>
        <taxon>Bacillariophyta</taxon>
        <taxon>Mediophyceae</taxon>
        <taxon>Lithodesmiophycidae</taxon>
        <taxon>Lithodesmiales</taxon>
        <taxon>Lithodesmiaceae</taxon>
        <taxon>Ditylum</taxon>
    </lineage>
</organism>
<dbReference type="InterPro" id="IPR018247">
    <property type="entry name" value="EF_Hand_1_Ca_BS"/>
</dbReference>
<dbReference type="SMART" id="SM00239">
    <property type="entry name" value="C2"/>
    <property type="match status" value="1"/>
</dbReference>
<comment type="catalytic activity">
    <reaction evidence="7">
        <text>a 1,2-diacyl-sn-glycero-3-phospho-(1D-myo-inositol-4,5-bisphosphate) + H2O = 1D-myo-inositol 1,4,5-trisphosphate + a 1,2-diacyl-sn-glycerol + H(+)</text>
        <dbReference type="Rhea" id="RHEA:33179"/>
        <dbReference type="ChEBI" id="CHEBI:15377"/>
        <dbReference type="ChEBI" id="CHEBI:15378"/>
        <dbReference type="ChEBI" id="CHEBI:17815"/>
        <dbReference type="ChEBI" id="CHEBI:58456"/>
        <dbReference type="ChEBI" id="CHEBI:203600"/>
        <dbReference type="EC" id="3.1.4.11"/>
    </reaction>
</comment>
<dbReference type="InterPro" id="IPR000909">
    <property type="entry name" value="PLipase_C_PInositol-sp_X_dom"/>
</dbReference>
<dbReference type="GO" id="GO:0051209">
    <property type="term" value="P:release of sequestered calcium ion into cytosol"/>
    <property type="evidence" value="ECO:0007669"/>
    <property type="project" value="TreeGrafter"/>
</dbReference>
<dbReference type="CDD" id="cd00275">
    <property type="entry name" value="C2_PLC_like"/>
    <property type="match status" value="1"/>
</dbReference>
<dbReference type="Gene3D" id="1.10.238.10">
    <property type="entry name" value="EF-hand"/>
    <property type="match status" value="1"/>
</dbReference>
<dbReference type="CDD" id="cd08558">
    <property type="entry name" value="PI-PLCc_eukaryota"/>
    <property type="match status" value="1"/>
</dbReference>
<dbReference type="PROSITE" id="PS50008">
    <property type="entry name" value="PIPLC_Y_DOMAIN"/>
    <property type="match status" value="1"/>
</dbReference>
<evidence type="ECO:0000313" key="12">
    <source>
        <dbReference type="EMBL" id="CAE4633788.1"/>
    </source>
</evidence>
<evidence type="ECO:0000256" key="3">
    <source>
        <dbReference type="ARBA" id="ARBA00022837"/>
    </source>
</evidence>
<dbReference type="InterPro" id="IPR011993">
    <property type="entry name" value="PH-like_dom_sf"/>
</dbReference>
<dbReference type="GO" id="GO:0005509">
    <property type="term" value="F:calcium ion binding"/>
    <property type="evidence" value="ECO:0007669"/>
    <property type="project" value="InterPro"/>
</dbReference>
<feature type="compositionally biased region" description="Pro residues" evidence="8">
    <location>
        <begin position="1"/>
        <end position="11"/>
    </location>
</feature>
<dbReference type="EC" id="3.1.4.11" evidence="1 7"/>
<dbReference type="PROSITE" id="PS50222">
    <property type="entry name" value="EF_HAND_2"/>
    <property type="match status" value="1"/>
</dbReference>
<evidence type="ECO:0000256" key="5">
    <source>
        <dbReference type="ARBA" id="ARBA00023098"/>
    </source>
</evidence>
<dbReference type="Pfam" id="PF00388">
    <property type="entry name" value="PI-PLC-X"/>
    <property type="match status" value="1"/>
</dbReference>
<dbReference type="GO" id="GO:0048015">
    <property type="term" value="P:phosphatidylinositol-mediated signaling"/>
    <property type="evidence" value="ECO:0007669"/>
    <property type="project" value="TreeGrafter"/>
</dbReference>
<keyword evidence="5 7" id="KW-0443">Lipid metabolism</keyword>
<dbReference type="PROSITE" id="PS50007">
    <property type="entry name" value="PIPLC_X_DOMAIN"/>
    <property type="match status" value="1"/>
</dbReference>
<keyword evidence="3" id="KW-0106">Calcium</keyword>
<dbReference type="InterPro" id="IPR001192">
    <property type="entry name" value="PI-PLC_fam"/>
</dbReference>
<sequence>MMGLPPPPPPMNGVASPRSSGRAPPARSTFKSSLANVPVPTKLLEGVNVVKVGTSGKTKKSFLTVSADRFTVYITTSKVKDGKIGLLRRVISGDGGDGEQSERAIDIGSIDRIQKGQITHKFELARKSISIGSPRRSRCMPLDPNRCFSIMFRGERTLDLMTEEFDNRDEILDILNKILEVYQSAKSQVGNDVALLRYIWIDVDKDKSNTIDCNELGKVLTRINFYMKKSQLESTYQSFGKIIGLDKSTRRKGLTFEQCCTFLHKIKRDTWQVKPVNQIWFDLFGEFMNNGTQRTRVSAESFLRKFLIKKQKEKDVDLEKVRKMFERLNQLEIANVASPNTLDSDTYMYIDKDRFEAYLMSAENDVFDPKKEQFDQACMKYSLSEYWINSSHNTYLTGDQLASQSSVEMYMYALYRGCRCVELDTWDGDYDAHGVPIPIVYHGRTMTTKITFSDIIEAVKVFLNFNSESYPIIFSLENHCSIPFQEVMAKQLLDILGDYLYIPSEASLKGALPSPESLRGMVVLKGRRPAGPTTEEYNTDDESTDDEESLLHTGEISTDHVEITLSHRMAPELARLTVFHGIKFKNWDTSIENPTYHMHSFSESKVRSLSKQANSRQWIEYNQTHLTRTFPSGKRVDSSNYSPMVAWSNGCQLVALNFQTSCSSLLLNDGRFRENGGCGYVRKPCTLMTKDDSMEPASARLSIRVLSGSCLPKPKGQRRGECIDPYVKLSLYDEQEGKEVCTNYTTSFVVDNGFFPIWNKDKYTFDVCNAAVAILQLTVWDKDGLHSKDDFIASASIPISCMRQGIRSVRLFDSNNTRSGAFDFASLLIEVKIKQQMLEEI</sequence>
<evidence type="ECO:0000256" key="6">
    <source>
        <dbReference type="ARBA" id="ARBA00023224"/>
    </source>
</evidence>
<reference evidence="12" key="1">
    <citation type="submission" date="2021-01" db="EMBL/GenBank/DDBJ databases">
        <authorList>
            <person name="Corre E."/>
            <person name="Pelletier E."/>
            <person name="Niang G."/>
            <person name="Scheremetjew M."/>
            <person name="Finn R."/>
            <person name="Kale V."/>
            <person name="Holt S."/>
            <person name="Cochrane G."/>
            <person name="Meng A."/>
            <person name="Brown T."/>
            <person name="Cohen L."/>
        </authorList>
    </citation>
    <scope>NUCLEOTIDE SEQUENCE</scope>
    <source>
        <strain evidence="12">GSO104</strain>
    </source>
</reference>
<dbReference type="PANTHER" id="PTHR10336:SF36">
    <property type="entry name" value="1-PHOSPHATIDYLINOSITOL 4,5-BISPHOSPHATE PHOSPHODIESTERASE BETA-4"/>
    <property type="match status" value="1"/>
</dbReference>
<dbReference type="InterPro" id="IPR011992">
    <property type="entry name" value="EF-hand-dom_pair"/>
</dbReference>
<dbReference type="InterPro" id="IPR017946">
    <property type="entry name" value="PLC-like_Pdiesterase_TIM-brl"/>
</dbReference>
<name>A0A7S4VVE6_9STRA</name>
<dbReference type="Gene3D" id="3.20.20.190">
    <property type="entry name" value="Phosphatidylinositol (PI) phosphodiesterase"/>
    <property type="match status" value="1"/>
</dbReference>
<dbReference type="EMBL" id="HBNS01036971">
    <property type="protein sequence ID" value="CAE4633788.1"/>
    <property type="molecule type" value="Transcribed_RNA"/>
</dbReference>
<evidence type="ECO:0000256" key="2">
    <source>
        <dbReference type="ARBA" id="ARBA00022801"/>
    </source>
</evidence>
<dbReference type="SUPFAM" id="SSF49562">
    <property type="entry name" value="C2 domain (Calcium/lipid-binding domain, CaLB)"/>
    <property type="match status" value="1"/>
</dbReference>
<dbReference type="SUPFAM" id="SSF47473">
    <property type="entry name" value="EF-hand"/>
    <property type="match status" value="1"/>
</dbReference>
<dbReference type="SUPFAM" id="SSF51695">
    <property type="entry name" value="PLC-like phosphodiesterases"/>
    <property type="match status" value="1"/>
</dbReference>
<evidence type="ECO:0000259" key="9">
    <source>
        <dbReference type="PROSITE" id="PS50004"/>
    </source>
</evidence>
<feature type="domain" description="C2" evidence="9">
    <location>
        <begin position="682"/>
        <end position="813"/>
    </location>
</feature>
<dbReference type="AlphaFoldDB" id="A0A7S4VVE6"/>